<keyword evidence="3" id="KW-1185">Reference proteome</keyword>
<sequence length="147" mass="17186">MVDTSYLWHVRLGHVHYKRLETMSKDGLIPSFNMNINKCNTCMEATPEICRSKRGRIAKSFGPDFHTYLVEGSRDGCEKFYPYCFHIDEDPKTFDETMKSHDSSFWKEAVNDEMDSIMGNNTWVLADLPRGCKPLGFKWIFKKKMKV</sequence>
<protein>
    <recommendedName>
        <fullName evidence="1">GAG-pre-integrase domain-containing protein</fullName>
    </recommendedName>
</protein>
<evidence type="ECO:0000313" key="2">
    <source>
        <dbReference type="EMBL" id="KAK9666217.1"/>
    </source>
</evidence>
<dbReference type="EMBL" id="JBDFQZ010000014">
    <property type="protein sequence ID" value="KAK9666217.1"/>
    <property type="molecule type" value="Genomic_DNA"/>
</dbReference>
<accession>A0AAW1GX75</accession>
<gene>
    <name evidence="2" type="ORF">RND81_14G169300</name>
</gene>
<reference evidence="2" key="1">
    <citation type="submission" date="2024-03" db="EMBL/GenBank/DDBJ databases">
        <title>WGS assembly of Saponaria officinalis var. Norfolk2.</title>
        <authorList>
            <person name="Jenkins J."/>
            <person name="Shu S."/>
            <person name="Grimwood J."/>
            <person name="Barry K."/>
            <person name="Goodstein D."/>
            <person name="Schmutz J."/>
            <person name="Leebens-Mack J."/>
            <person name="Osbourn A."/>
        </authorList>
    </citation>
    <scope>NUCLEOTIDE SEQUENCE [LARGE SCALE GENOMIC DNA]</scope>
    <source>
        <strain evidence="2">JIC</strain>
    </source>
</reference>
<evidence type="ECO:0000313" key="3">
    <source>
        <dbReference type="Proteomes" id="UP001443914"/>
    </source>
</evidence>
<dbReference type="Proteomes" id="UP001443914">
    <property type="component" value="Unassembled WGS sequence"/>
</dbReference>
<dbReference type="AlphaFoldDB" id="A0AAW1GX75"/>
<dbReference type="InterPro" id="IPR025724">
    <property type="entry name" value="GAG-pre-integrase_dom"/>
</dbReference>
<feature type="domain" description="GAG-pre-integrase" evidence="1">
    <location>
        <begin position="3"/>
        <end position="44"/>
    </location>
</feature>
<name>A0AAW1GX75_SAPOF</name>
<dbReference type="Pfam" id="PF13976">
    <property type="entry name" value="gag_pre-integrs"/>
    <property type="match status" value="1"/>
</dbReference>
<evidence type="ECO:0000259" key="1">
    <source>
        <dbReference type="Pfam" id="PF13976"/>
    </source>
</evidence>
<comment type="caution">
    <text evidence="2">The sequence shown here is derived from an EMBL/GenBank/DDBJ whole genome shotgun (WGS) entry which is preliminary data.</text>
</comment>
<organism evidence="2 3">
    <name type="scientific">Saponaria officinalis</name>
    <name type="common">Common soapwort</name>
    <name type="synonym">Lychnis saponaria</name>
    <dbReference type="NCBI Taxonomy" id="3572"/>
    <lineage>
        <taxon>Eukaryota</taxon>
        <taxon>Viridiplantae</taxon>
        <taxon>Streptophyta</taxon>
        <taxon>Embryophyta</taxon>
        <taxon>Tracheophyta</taxon>
        <taxon>Spermatophyta</taxon>
        <taxon>Magnoliopsida</taxon>
        <taxon>eudicotyledons</taxon>
        <taxon>Gunneridae</taxon>
        <taxon>Pentapetalae</taxon>
        <taxon>Caryophyllales</taxon>
        <taxon>Caryophyllaceae</taxon>
        <taxon>Caryophylleae</taxon>
        <taxon>Saponaria</taxon>
    </lineage>
</organism>
<proteinExistence type="predicted"/>